<keyword evidence="3" id="KW-1185">Reference proteome</keyword>
<name>A0ABS6SF17_9SPHN</name>
<dbReference type="RefSeq" id="WP_218445835.1">
    <property type="nucleotide sequence ID" value="NZ_JAGSPA010000003.1"/>
</dbReference>
<dbReference type="EMBL" id="JAGSPA010000003">
    <property type="protein sequence ID" value="MBV7256994.1"/>
    <property type="molecule type" value="Genomic_DNA"/>
</dbReference>
<keyword evidence="1" id="KW-0472">Membrane</keyword>
<reference evidence="2 3" key="1">
    <citation type="submission" date="2021-04" db="EMBL/GenBank/DDBJ databases">
        <authorList>
            <person name="Pira H."/>
            <person name="Risdian C."/>
            <person name="Wink J."/>
        </authorList>
    </citation>
    <scope>NUCLEOTIDE SEQUENCE [LARGE SCALE GENOMIC DNA]</scope>
    <source>
        <strain evidence="2 3">WHA3</strain>
    </source>
</reference>
<dbReference type="Proteomes" id="UP000722336">
    <property type="component" value="Unassembled WGS sequence"/>
</dbReference>
<keyword evidence="2" id="KW-0282">Flagellum</keyword>
<sequence>MSEYVVRLLIVLPLICGMIVASLWIAKRLQGRTLALGTKRGERMAEVVEVQGVSPGVKLAVIGFAGKRVLVGIDKQGMHRLAIDEDVVS</sequence>
<keyword evidence="2" id="KW-0966">Cell projection</keyword>
<evidence type="ECO:0000313" key="3">
    <source>
        <dbReference type="Proteomes" id="UP000722336"/>
    </source>
</evidence>
<keyword evidence="2" id="KW-0969">Cilium</keyword>
<comment type="caution">
    <text evidence="2">The sequence shown here is derived from an EMBL/GenBank/DDBJ whole genome shotgun (WGS) entry which is preliminary data.</text>
</comment>
<gene>
    <name evidence="2" type="ORF">KCG44_09385</name>
</gene>
<protein>
    <submittedName>
        <fullName evidence="2">Flagellar biosynthetic protein FliO</fullName>
    </submittedName>
</protein>
<accession>A0ABS6SF17</accession>
<keyword evidence="1" id="KW-1133">Transmembrane helix</keyword>
<evidence type="ECO:0000313" key="2">
    <source>
        <dbReference type="EMBL" id="MBV7256994.1"/>
    </source>
</evidence>
<feature type="transmembrane region" description="Helical" evidence="1">
    <location>
        <begin position="6"/>
        <end position="26"/>
    </location>
</feature>
<evidence type="ECO:0000256" key="1">
    <source>
        <dbReference type="SAM" id="Phobius"/>
    </source>
</evidence>
<proteinExistence type="predicted"/>
<keyword evidence="1" id="KW-0812">Transmembrane</keyword>
<organism evidence="2 3">
    <name type="scientific">Pacificimonas pallii</name>
    <dbReference type="NCBI Taxonomy" id="2827236"/>
    <lineage>
        <taxon>Bacteria</taxon>
        <taxon>Pseudomonadati</taxon>
        <taxon>Pseudomonadota</taxon>
        <taxon>Alphaproteobacteria</taxon>
        <taxon>Sphingomonadales</taxon>
        <taxon>Sphingosinicellaceae</taxon>
        <taxon>Pacificimonas</taxon>
    </lineage>
</organism>